<gene>
    <name evidence="7" type="ORF">GCM10008995_09390</name>
</gene>
<comment type="subcellular location">
    <subcellularLocation>
        <location evidence="1">Cell membrane</location>
        <topology evidence="1">Multi-pass membrane protein</topology>
    </subcellularLocation>
</comment>
<evidence type="ECO:0000256" key="5">
    <source>
        <dbReference type="ARBA" id="ARBA00023136"/>
    </source>
</evidence>
<evidence type="ECO:0000256" key="3">
    <source>
        <dbReference type="ARBA" id="ARBA00022692"/>
    </source>
</evidence>
<organism evidence="7 8">
    <name type="scientific">Halobellus salinus</name>
    <dbReference type="NCBI Taxonomy" id="931585"/>
    <lineage>
        <taxon>Archaea</taxon>
        <taxon>Methanobacteriati</taxon>
        <taxon>Methanobacteriota</taxon>
        <taxon>Stenosarchaea group</taxon>
        <taxon>Halobacteria</taxon>
        <taxon>Halobacteriales</taxon>
        <taxon>Haloferacaceae</taxon>
        <taxon>Halobellus</taxon>
    </lineage>
</organism>
<dbReference type="PANTHER" id="PTHR30250">
    <property type="entry name" value="PST FAMILY PREDICTED COLANIC ACID TRANSPORTER"/>
    <property type="match status" value="1"/>
</dbReference>
<evidence type="ECO:0000313" key="7">
    <source>
        <dbReference type="EMBL" id="GGJ01724.1"/>
    </source>
</evidence>
<comment type="caution">
    <text evidence="7">The sequence shown here is derived from an EMBL/GenBank/DDBJ whole genome shotgun (WGS) entry which is preliminary data.</text>
</comment>
<dbReference type="PANTHER" id="PTHR30250:SF11">
    <property type="entry name" value="O-ANTIGEN TRANSPORTER-RELATED"/>
    <property type="match status" value="1"/>
</dbReference>
<dbReference type="OrthoDB" id="112053at2157"/>
<keyword evidence="2" id="KW-1003">Cell membrane</keyword>
<keyword evidence="8" id="KW-1185">Reference proteome</keyword>
<reference evidence="7" key="2">
    <citation type="submission" date="2020-09" db="EMBL/GenBank/DDBJ databases">
        <authorList>
            <person name="Sun Q."/>
            <person name="Ohkuma M."/>
        </authorList>
    </citation>
    <scope>NUCLEOTIDE SEQUENCE</scope>
    <source>
        <strain evidence="7">JCM 14359</strain>
    </source>
</reference>
<feature type="transmembrane region" description="Helical" evidence="6">
    <location>
        <begin position="152"/>
        <end position="172"/>
    </location>
</feature>
<dbReference type="Proteomes" id="UP000653099">
    <property type="component" value="Unassembled WGS sequence"/>
</dbReference>
<dbReference type="GO" id="GO:0005886">
    <property type="term" value="C:plasma membrane"/>
    <property type="evidence" value="ECO:0007669"/>
    <property type="project" value="UniProtKB-SubCell"/>
</dbReference>
<feature type="transmembrane region" description="Helical" evidence="6">
    <location>
        <begin position="416"/>
        <end position="436"/>
    </location>
</feature>
<dbReference type="RefSeq" id="WP_188786241.1">
    <property type="nucleotide sequence ID" value="NZ_BMOC01000004.1"/>
</dbReference>
<dbReference type="EMBL" id="BMOC01000004">
    <property type="protein sequence ID" value="GGJ01724.1"/>
    <property type="molecule type" value="Genomic_DNA"/>
</dbReference>
<accession>A0A830EEB2</accession>
<reference evidence="7" key="1">
    <citation type="journal article" date="2014" name="Int. J. Syst. Evol. Microbiol.">
        <title>Complete genome sequence of Corynebacterium casei LMG S-19264T (=DSM 44701T), isolated from a smear-ripened cheese.</title>
        <authorList>
            <consortium name="US DOE Joint Genome Institute (JGI-PGF)"/>
            <person name="Walter F."/>
            <person name="Albersmeier A."/>
            <person name="Kalinowski J."/>
            <person name="Ruckert C."/>
        </authorList>
    </citation>
    <scope>NUCLEOTIDE SEQUENCE</scope>
    <source>
        <strain evidence="7">JCM 14359</strain>
    </source>
</reference>
<dbReference type="AlphaFoldDB" id="A0A830EEB2"/>
<proteinExistence type="predicted"/>
<protein>
    <recommendedName>
        <fullName evidence="9">Transporter</fullName>
    </recommendedName>
</protein>
<feature type="transmembrane region" description="Helical" evidence="6">
    <location>
        <begin position="178"/>
        <end position="199"/>
    </location>
</feature>
<feature type="transmembrane region" description="Helical" evidence="6">
    <location>
        <begin position="386"/>
        <end position="404"/>
    </location>
</feature>
<keyword evidence="3 6" id="KW-0812">Transmembrane</keyword>
<keyword evidence="4 6" id="KW-1133">Transmembrane helix</keyword>
<evidence type="ECO:0008006" key="9">
    <source>
        <dbReference type="Google" id="ProtNLM"/>
    </source>
</evidence>
<name>A0A830EEB2_9EURY</name>
<evidence type="ECO:0000256" key="1">
    <source>
        <dbReference type="ARBA" id="ARBA00004651"/>
    </source>
</evidence>
<sequence>MVQRRAGNEITLLDSSIRTAGGAVVSTPLYVLSGVVYAVVTSPAATGTFFFISIVAALVLRPVRGISQTLQKVGSEPDERVGVYLGLAILFAVGYLGAGGAVATLLTGSLTRRTVFTADLLAPAGVYAASLSLSMVVLSLLGAIGYPSAQTWLGGTQTGVRLAAILLLDSFVTSATELLLISAGVRVALFLPVAVYLGVVPRLPGRRELERAWEFARWSIPDQVLDRFSYNMPVLVLGVVATPTAVGVYEAADRFADFGATVSWRLSSPLLTKVSGDAAAGNNYAAYLDGAITGGTGVTFVVFGYLIGAHDVVAQIAFANAQTAFSTTVLVVGGVNVLRGFWTLTSHAMEGLGKPSVSFRTKLYGLVFSVPVPTLLGAEYGAIAGAAGYGVMNLVIFGYVCYYARDIFGYIPVDTVTAAHLTAGGVVASLLAIGVVSVGTPTSLSPSAVAALAAIVCLFGFAGTLLLLSSPTRVVARRVVELSRGTLRGVA</sequence>
<dbReference type="InterPro" id="IPR050833">
    <property type="entry name" value="Poly_Biosynth_Transport"/>
</dbReference>
<evidence type="ECO:0000313" key="8">
    <source>
        <dbReference type="Proteomes" id="UP000653099"/>
    </source>
</evidence>
<keyword evidence="5 6" id="KW-0472">Membrane</keyword>
<feature type="transmembrane region" description="Helical" evidence="6">
    <location>
        <begin position="126"/>
        <end position="145"/>
    </location>
</feature>
<evidence type="ECO:0000256" key="4">
    <source>
        <dbReference type="ARBA" id="ARBA00022989"/>
    </source>
</evidence>
<feature type="transmembrane region" description="Helical" evidence="6">
    <location>
        <begin position="81"/>
        <end position="106"/>
    </location>
</feature>
<feature type="transmembrane region" description="Helical" evidence="6">
    <location>
        <begin position="35"/>
        <end position="60"/>
    </location>
</feature>
<evidence type="ECO:0000256" key="6">
    <source>
        <dbReference type="SAM" id="Phobius"/>
    </source>
</evidence>
<evidence type="ECO:0000256" key="2">
    <source>
        <dbReference type="ARBA" id="ARBA00022475"/>
    </source>
</evidence>
<feature type="transmembrane region" description="Helical" evidence="6">
    <location>
        <begin position="448"/>
        <end position="468"/>
    </location>
</feature>